<evidence type="ECO:0000256" key="1">
    <source>
        <dbReference type="ARBA" id="ARBA00003822"/>
    </source>
</evidence>
<dbReference type="GO" id="GO:0019240">
    <property type="term" value="P:citrulline biosynthetic process"/>
    <property type="evidence" value="ECO:0007669"/>
    <property type="project" value="TreeGrafter"/>
</dbReference>
<dbReference type="AlphaFoldDB" id="J1K352"/>
<protein>
    <recommendedName>
        <fullName evidence="3">Aspartate/ornithine carbamoyltransferase carbamoyl-P binding domain-containing protein</fullName>
    </recommendedName>
</protein>
<feature type="domain" description="Aspartate/ornithine carbamoyltransferase carbamoyl-P binding" evidence="3">
    <location>
        <begin position="4"/>
        <end position="61"/>
    </location>
</feature>
<dbReference type="InterPro" id="IPR002292">
    <property type="entry name" value="Orn/put_carbamltrans"/>
</dbReference>
<dbReference type="HOGENOM" id="CLU_2913126_0_0_5"/>
<dbReference type="EMBL" id="AIMA01000003">
    <property type="protein sequence ID" value="EJF91892.1"/>
    <property type="molecule type" value="Genomic_DNA"/>
</dbReference>
<evidence type="ECO:0000256" key="2">
    <source>
        <dbReference type="ARBA" id="ARBA00022679"/>
    </source>
</evidence>
<evidence type="ECO:0000313" key="4">
    <source>
        <dbReference type="EMBL" id="EJF91892.1"/>
    </source>
</evidence>
<comment type="function">
    <text evidence="1">Reversibly catalyzes the transfer of the carbamoyl group from carbamoyl phosphate (CP) to the N(epsilon) atom of ornithine (ORN) to produce L-citrulline.</text>
</comment>
<dbReference type="GO" id="GO:0016597">
    <property type="term" value="F:amino acid binding"/>
    <property type="evidence" value="ECO:0007669"/>
    <property type="project" value="InterPro"/>
</dbReference>
<gene>
    <name evidence="4" type="ORF">ME3_00115</name>
</gene>
<name>J1K352_9HYPH</name>
<keyword evidence="2" id="KW-0808">Transferase</keyword>
<sequence length="61" mass="6909">MLTSAEMQLSHSEIITDTARVLSHFVNIITLRTTTHHRMFELAQHAQIPVINALTDDTHPC</sequence>
<dbReference type="PANTHER" id="PTHR45753">
    <property type="entry name" value="ORNITHINE CARBAMOYLTRANSFERASE, MITOCHONDRIAL"/>
    <property type="match status" value="1"/>
</dbReference>
<organism evidence="4 5">
    <name type="scientific">Bartonella melophagi K-2C</name>
    <dbReference type="NCBI Taxonomy" id="1094557"/>
    <lineage>
        <taxon>Bacteria</taxon>
        <taxon>Pseudomonadati</taxon>
        <taxon>Pseudomonadota</taxon>
        <taxon>Alphaproteobacteria</taxon>
        <taxon>Hyphomicrobiales</taxon>
        <taxon>Bartonellaceae</taxon>
        <taxon>Bartonella</taxon>
    </lineage>
</organism>
<comment type="caution">
    <text evidence="4">The sequence shown here is derived from an EMBL/GenBank/DDBJ whole genome shotgun (WGS) entry which is preliminary data.</text>
</comment>
<evidence type="ECO:0000259" key="3">
    <source>
        <dbReference type="Pfam" id="PF02729"/>
    </source>
</evidence>
<dbReference type="PANTHER" id="PTHR45753:SF3">
    <property type="entry name" value="ORNITHINE TRANSCARBAMYLASE, MITOCHONDRIAL"/>
    <property type="match status" value="1"/>
</dbReference>
<evidence type="ECO:0000313" key="5">
    <source>
        <dbReference type="Proteomes" id="UP000009017"/>
    </source>
</evidence>
<dbReference type="GO" id="GO:0042450">
    <property type="term" value="P:L-arginine biosynthetic process via ornithine"/>
    <property type="evidence" value="ECO:0007669"/>
    <property type="project" value="TreeGrafter"/>
</dbReference>
<reference evidence="4 5" key="1">
    <citation type="submission" date="2012-03" db="EMBL/GenBank/DDBJ databases">
        <title>The Genome Sequence of Bartonella melophagi K-2C.</title>
        <authorList>
            <consortium name="The Broad Institute Genome Sequencing Platform"/>
            <consortium name="The Broad Institute Genome Sequencing Center for Infectious Disease"/>
            <person name="Feldgarden M."/>
            <person name="Kirby J."/>
            <person name="Kosoy M."/>
            <person name="Birtles R."/>
            <person name="Probert W.S."/>
            <person name="Chiaraviglio L."/>
            <person name="Young S.K."/>
            <person name="Zeng Q."/>
            <person name="Gargeya S."/>
            <person name="Fitzgerald M."/>
            <person name="Haas B."/>
            <person name="Abouelleil A."/>
            <person name="Alvarado L."/>
            <person name="Arachchi H.M."/>
            <person name="Berlin A."/>
            <person name="Chapman S.B."/>
            <person name="Gearin G."/>
            <person name="Goldberg J."/>
            <person name="Griggs A."/>
            <person name="Gujja S."/>
            <person name="Hansen M."/>
            <person name="Heiman D."/>
            <person name="Howarth C."/>
            <person name="Larimer J."/>
            <person name="Lui A."/>
            <person name="MacDonald P.J.P."/>
            <person name="McCowen C."/>
            <person name="Montmayeur A."/>
            <person name="Murphy C."/>
            <person name="Neiman D."/>
            <person name="Pearson M."/>
            <person name="Priest M."/>
            <person name="Roberts A."/>
            <person name="Saif S."/>
            <person name="Shea T."/>
            <person name="Sisk P."/>
            <person name="Stolte C."/>
            <person name="Sykes S."/>
            <person name="Wortman J."/>
            <person name="Nusbaum C."/>
            <person name="Birren B."/>
        </authorList>
    </citation>
    <scope>NUCLEOTIDE SEQUENCE [LARGE SCALE GENOMIC DNA]</scope>
    <source>
        <strain evidence="4 5">K-2C</strain>
    </source>
</reference>
<dbReference type="PRINTS" id="PR00102">
    <property type="entry name" value="OTCASE"/>
</dbReference>
<dbReference type="InterPro" id="IPR036901">
    <property type="entry name" value="Asp/Orn_carbamoylTrfase_sf"/>
</dbReference>
<proteinExistence type="predicted"/>
<dbReference type="Pfam" id="PF02729">
    <property type="entry name" value="OTCace_N"/>
    <property type="match status" value="1"/>
</dbReference>
<dbReference type="GO" id="GO:0004585">
    <property type="term" value="F:ornithine carbamoyltransferase activity"/>
    <property type="evidence" value="ECO:0007669"/>
    <property type="project" value="TreeGrafter"/>
</dbReference>
<dbReference type="eggNOG" id="COG0078">
    <property type="taxonomic scope" value="Bacteria"/>
</dbReference>
<dbReference type="InterPro" id="IPR006132">
    <property type="entry name" value="Asp/Orn_carbamoyltranf_P-bd"/>
</dbReference>
<keyword evidence="5" id="KW-1185">Reference proteome</keyword>
<accession>J1K352</accession>
<dbReference type="SUPFAM" id="SSF53671">
    <property type="entry name" value="Aspartate/ornithine carbamoyltransferase"/>
    <property type="match status" value="1"/>
</dbReference>
<dbReference type="Proteomes" id="UP000009017">
    <property type="component" value="Unassembled WGS sequence"/>
</dbReference>
<dbReference type="Gene3D" id="3.40.50.1370">
    <property type="entry name" value="Aspartate/ornithine carbamoyltransferase"/>
    <property type="match status" value="1"/>
</dbReference>